<reference evidence="3 4" key="1">
    <citation type="submission" date="2019-01" db="EMBL/GenBank/DDBJ databases">
        <title>Nocardioides guangzhouensis sp. nov., an actinobacterium isolated from soil.</title>
        <authorList>
            <person name="Fu Y."/>
            <person name="Cai Y."/>
            <person name="Lin Z."/>
            <person name="Chen P."/>
        </authorList>
    </citation>
    <scope>NUCLEOTIDE SEQUENCE [LARGE SCALE GENOMIC DNA]</scope>
    <source>
        <strain evidence="3 4">130</strain>
    </source>
</reference>
<sequence>MTELNPTPVVVAVGTDDIDAALAYAAREAAAAGCGIHLVHVVHLLVQGPDGLLVEVTDQEQVGRMALNAAVERLEDLVEPGTTVTTDLQIGRVVPALVDIASDARMVVLEHRDLTKLQRVVTRSVASGVAAHARVPVVSVPADWNPFDGTDERITVGVDVPDKSEHVLRAALDVAKRRGATLHVLHTWSFPVAYDEALISPDENRQWAARARGEIEQVLAGLGDAATGVKVDIEARHARPADALIEASKESTLVVVGRHDSVMPVGSHLGPVARAVLTASACPVLLADPVPTARRREREAEHSASG</sequence>
<name>A0A4Q4ZMB3_9ACTN</name>
<proteinExistence type="inferred from homology"/>
<protein>
    <recommendedName>
        <fullName evidence="2">UspA domain-containing protein</fullName>
    </recommendedName>
</protein>
<evidence type="ECO:0000313" key="3">
    <source>
        <dbReference type="EMBL" id="RYP89075.1"/>
    </source>
</evidence>
<dbReference type="OrthoDB" id="3765568at2"/>
<accession>A0A4Q4ZMB3</accession>
<dbReference type="SUPFAM" id="SSF52402">
    <property type="entry name" value="Adenine nucleotide alpha hydrolases-like"/>
    <property type="match status" value="2"/>
</dbReference>
<feature type="domain" description="UspA" evidence="2">
    <location>
        <begin position="153"/>
        <end position="286"/>
    </location>
</feature>
<feature type="domain" description="UspA" evidence="2">
    <location>
        <begin position="8"/>
        <end position="141"/>
    </location>
</feature>
<dbReference type="PRINTS" id="PR01438">
    <property type="entry name" value="UNVRSLSTRESS"/>
</dbReference>
<comment type="caution">
    <text evidence="3">The sequence shown here is derived from an EMBL/GenBank/DDBJ whole genome shotgun (WGS) entry which is preliminary data.</text>
</comment>
<dbReference type="Gene3D" id="3.40.50.12370">
    <property type="match status" value="1"/>
</dbReference>
<dbReference type="InterPro" id="IPR006015">
    <property type="entry name" value="Universal_stress_UspA"/>
</dbReference>
<dbReference type="AlphaFoldDB" id="A0A4Q4ZMB3"/>
<evidence type="ECO:0000259" key="2">
    <source>
        <dbReference type="Pfam" id="PF00582"/>
    </source>
</evidence>
<organism evidence="3 4">
    <name type="scientific">Nocardioides guangzhouensis</name>
    <dbReference type="NCBI Taxonomy" id="2497878"/>
    <lineage>
        <taxon>Bacteria</taxon>
        <taxon>Bacillati</taxon>
        <taxon>Actinomycetota</taxon>
        <taxon>Actinomycetes</taxon>
        <taxon>Propionibacteriales</taxon>
        <taxon>Nocardioidaceae</taxon>
        <taxon>Nocardioides</taxon>
    </lineage>
</organism>
<dbReference type="EMBL" id="SDKM01000001">
    <property type="protein sequence ID" value="RYP89075.1"/>
    <property type="molecule type" value="Genomic_DNA"/>
</dbReference>
<gene>
    <name evidence="3" type="ORF">EKO23_01220</name>
</gene>
<dbReference type="Pfam" id="PF00582">
    <property type="entry name" value="Usp"/>
    <property type="match status" value="2"/>
</dbReference>
<dbReference type="InterPro" id="IPR006016">
    <property type="entry name" value="UspA"/>
</dbReference>
<dbReference type="Proteomes" id="UP000295198">
    <property type="component" value="Unassembled WGS sequence"/>
</dbReference>
<comment type="similarity">
    <text evidence="1">Belongs to the universal stress protein A family.</text>
</comment>
<evidence type="ECO:0000313" key="4">
    <source>
        <dbReference type="Proteomes" id="UP000295198"/>
    </source>
</evidence>
<dbReference type="PANTHER" id="PTHR46268:SF6">
    <property type="entry name" value="UNIVERSAL STRESS PROTEIN UP12"/>
    <property type="match status" value="1"/>
</dbReference>
<dbReference type="RefSeq" id="WP_134713215.1">
    <property type="nucleotide sequence ID" value="NZ_SDKM01000001.1"/>
</dbReference>
<keyword evidence="4" id="KW-1185">Reference proteome</keyword>
<dbReference type="PANTHER" id="PTHR46268">
    <property type="entry name" value="STRESS RESPONSE PROTEIN NHAX"/>
    <property type="match status" value="1"/>
</dbReference>
<evidence type="ECO:0000256" key="1">
    <source>
        <dbReference type="ARBA" id="ARBA00008791"/>
    </source>
</evidence>